<organism evidence="2 3">
    <name type="scientific">Westerdykella ornata</name>
    <dbReference type="NCBI Taxonomy" id="318751"/>
    <lineage>
        <taxon>Eukaryota</taxon>
        <taxon>Fungi</taxon>
        <taxon>Dikarya</taxon>
        <taxon>Ascomycota</taxon>
        <taxon>Pezizomycotina</taxon>
        <taxon>Dothideomycetes</taxon>
        <taxon>Pleosporomycetidae</taxon>
        <taxon>Pleosporales</taxon>
        <taxon>Sporormiaceae</taxon>
        <taxon>Westerdykella</taxon>
    </lineage>
</organism>
<feature type="region of interest" description="Disordered" evidence="1">
    <location>
        <begin position="159"/>
        <end position="387"/>
    </location>
</feature>
<keyword evidence="3" id="KW-1185">Reference proteome</keyword>
<dbReference type="AlphaFoldDB" id="A0A6A6JHP6"/>
<feature type="compositionally biased region" description="Low complexity" evidence="1">
    <location>
        <begin position="202"/>
        <end position="214"/>
    </location>
</feature>
<name>A0A6A6JHP6_WESOR</name>
<dbReference type="RefSeq" id="XP_033653719.1">
    <property type="nucleotide sequence ID" value="XM_033801601.1"/>
</dbReference>
<feature type="region of interest" description="Disordered" evidence="1">
    <location>
        <begin position="1"/>
        <end position="99"/>
    </location>
</feature>
<proteinExistence type="predicted"/>
<evidence type="ECO:0000313" key="2">
    <source>
        <dbReference type="EMBL" id="KAF2276180.1"/>
    </source>
</evidence>
<reference evidence="2" key="1">
    <citation type="journal article" date="2020" name="Stud. Mycol.">
        <title>101 Dothideomycetes genomes: a test case for predicting lifestyles and emergence of pathogens.</title>
        <authorList>
            <person name="Haridas S."/>
            <person name="Albert R."/>
            <person name="Binder M."/>
            <person name="Bloem J."/>
            <person name="Labutti K."/>
            <person name="Salamov A."/>
            <person name="Andreopoulos B."/>
            <person name="Baker S."/>
            <person name="Barry K."/>
            <person name="Bills G."/>
            <person name="Bluhm B."/>
            <person name="Cannon C."/>
            <person name="Castanera R."/>
            <person name="Culley D."/>
            <person name="Daum C."/>
            <person name="Ezra D."/>
            <person name="Gonzalez J."/>
            <person name="Henrissat B."/>
            <person name="Kuo A."/>
            <person name="Liang C."/>
            <person name="Lipzen A."/>
            <person name="Lutzoni F."/>
            <person name="Magnuson J."/>
            <person name="Mondo S."/>
            <person name="Nolan M."/>
            <person name="Ohm R."/>
            <person name="Pangilinan J."/>
            <person name="Park H.-J."/>
            <person name="Ramirez L."/>
            <person name="Alfaro M."/>
            <person name="Sun H."/>
            <person name="Tritt A."/>
            <person name="Yoshinaga Y."/>
            <person name="Zwiers L.-H."/>
            <person name="Turgeon B."/>
            <person name="Goodwin S."/>
            <person name="Spatafora J."/>
            <person name="Crous P."/>
            <person name="Grigoriev I."/>
        </authorList>
    </citation>
    <scope>NUCLEOTIDE SEQUENCE</scope>
    <source>
        <strain evidence="2">CBS 379.55</strain>
    </source>
</reference>
<evidence type="ECO:0000313" key="3">
    <source>
        <dbReference type="Proteomes" id="UP000800097"/>
    </source>
</evidence>
<evidence type="ECO:0000256" key="1">
    <source>
        <dbReference type="SAM" id="MobiDB-lite"/>
    </source>
</evidence>
<dbReference type="GeneID" id="54554776"/>
<protein>
    <submittedName>
        <fullName evidence="2">Uncharacterized protein</fullName>
    </submittedName>
</protein>
<dbReference type="EMBL" id="ML986494">
    <property type="protein sequence ID" value="KAF2276180.1"/>
    <property type="molecule type" value="Genomic_DNA"/>
</dbReference>
<feature type="compositionally biased region" description="Basic and acidic residues" evidence="1">
    <location>
        <begin position="351"/>
        <end position="372"/>
    </location>
</feature>
<dbReference type="Proteomes" id="UP000800097">
    <property type="component" value="Unassembled WGS sequence"/>
</dbReference>
<sequence length="387" mass="42733">MPRKLPWATGGGNTKTHVKSAPVKRARIDPDSDDDFFSGTVLESSRKGKRGIGSPTSHNEFDELPVTPTTPSRKSLGKQRAERVPSSSPPAAVSDLPPPKIEYMREGVNRFELRDDEWMMVEDELLQTAKRFTQHLHLAEYERLKERIQTKKEVVRPVVPSAKPSDERKFQMRAENQAKAQMKALKDIQDDKHLLKPSSSRLGPTPGLTGSGSSSKRRSSETSDSEDLDAPIRPAPPSRATSSTPFAKPALPAASLSAATRSSRPSTSEPPGKVTDRSSFPGSREPSSSIRSSFSAKLATQTSLRSSPPTRSVTRTSGPSQTTRTRPSARLARSFNIFDDDDDFLKPSPLPKEHAERLAKRKAEKEKEEEAKRKKTIALNDIPTFLF</sequence>
<accession>A0A6A6JHP6</accession>
<dbReference type="OrthoDB" id="5374569at2759"/>
<gene>
    <name evidence="2" type="ORF">EI97DRAFT_467409</name>
</gene>
<feature type="compositionally biased region" description="Basic and acidic residues" evidence="1">
    <location>
        <begin position="184"/>
        <end position="194"/>
    </location>
</feature>
<feature type="compositionally biased region" description="Low complexity" evidence="1">
    <location>
        <begin position="84"/>
        <end position="95"/>
    </location>
</feature>
<feature type="compositionally biased region" description="Basic residues" evidence="1">
    <location>
        <begin position="16"/>
        <end position="25"/>
    </location>
</feature>
<feature type="compositionally biased region" description="Low complexity" evidence="1">
    <location>
        <begin position="238"/>
        <end position="320"/>
    </location>
</feature>